<evidence type="ECO:0000313" key="2">
    <source>
        <dbReference type="EMBL" id="EJD32989.1"/>
    </source>
</evidence>
<name>J0CRX6_AURST</name>
<protein>
    <recommendedName>
        <fullName evidence="1">HMG domain-containing protein</fullName>
    </recommendedName>
</protein>
<sequence>PPEWCRLSTDTAPSFALVQPIPDVIPLGETGRCVCGWVSPPSPQTRKRKCTVYGSYAATTAQVEVTICPSCSARHVYAGPDLRELGLFNFNNQSIYTHELLNSFTSRITAHELPFHAFVTTVAREYLEHRSPVSFVSDDTFRKVWFSFARVQVLGDSFACEICGPNPRCIIFDGVTAGFDETQITSSLKPPTVIQPGAPVRMSVR</sequence>
<gene>
    <name evidence="2" type="ORF">AURDEDRAFT_26916</name>
</gene>
<feature type="domain" description="HMG" evidence="1">
    <location>
        <begin position="20"/>
        <end position="148"/>
    </location>
</feature>
<dbReference type="OrthoDB" id="5598737at2759"/>
<dbReference type="eggNOG" id="ENOG502S87Y">
    <property type="taxonomic scope" value="Eukaryota"/>
</dbReference>
<accession>J0CRX6</accession>
<dbReference type="InParanoid" id="J0CRX6"/>
<dbReference type="KEGG" id="adl:AURDEDRAFT_26916"/>
<keyword evidence="3" id="KW-1185">Reference proteome</keyword>
<proteinExistence type="predicted"/>
<dbReference type="Pfam" id="PF18717">
    <property type="entry name" value="CxC4"/>
    <property type="match status" value="1"/>
</dbReference>
<dbReference type="Proteomes" id="UP000006514">
    <property type="component" value="Unassembled WGS sequence"/>
</dbReference>
<feature type="non-terminal residue" evidence="2">
    <location>
        <position position="1"/>
    </location>
</feature>
<feature type="non-terminal residue" evidence="2">
    <location>
        <position position="205"/>
    </location>
</feature>
<reference evidence="3" key="1">
    <citation type="journal article" date="2012" name="Science">
        <title>The Paleozoic origin of enzymatic lignin decomposition reconstructed from 31 fungal genomes.</title>
        <authorList>
            <person name="Floudas D."/>
            <person name="Binder M."/>
            <person name="Riley R."/>
            <person name="Barry K."/>
            <person name="Blanchette R.A."/>
            <person name="Henrissat B."/>
            <person name="Martinez A.T."/>
            <person name="Otillar R."/>
            <person name="Spatafora J.W."/>
            <person name="Yadav J.S."/>
            <person name="Aerts A."/>
            <person name="Benoit I."/>
            <person name="Boyd A."/>
            <person name="Carlson A."/>
            <person name="Copeland A."/>
            <person name="Coutinho P.M."/>
            <person name="de Vries R.P."/>
            <person name="Ferreira P."/>
            <person name="Findley K."/>
            <person name="Foster B."/>
            <person name="Gaskell J."/>
            <person name="Glotzer D."/>
            <person name="Gorecki P."/>
            <person name="Heitman J."/>
            <person name="Hesse C."/>
            <person name="Hori C."/>
            <person name="Igarashi K."/>
            <person name="Jurgens J.A."/>
            <person name="Kallen N."/>
            <person name="Kersten P."/>
            <person name="Kohler A."/>
            <person name="Kuees U."/>
            <person name="Kumar T.K.A."/>
            <person name="Kuo A."/>
            <person name="LaButti K."/>
            <person name="Larrondo L.F."/>
            <person name="Lindquist E."/>
            <person name="Ling A."/>
            <person name="Lombard V."/>
            <person name="Lucas S."/>
            <person name="Lundell T."/>
            <person name="Martin R."/>
            <person name="McLaughlin D.J."/>
            <person name="Morgenstern I."/>
            <person name="Morin E."/>
            <person name="Murat C."/>
            <person name="Nagy L.G."/>
            <person name="Nolan M."/>
            <person name="Ohm R.A."/>
            <person name="Patyshakuliyeva A."/>
            <person name="Rokas A."/>
            <person name="Ruiz-Duenas F.J."/>
            <person name="Sabat G."/>
            <person name="Salamov A."/>
            <person name="Samejima M."/>
            <person name="Schmutz J."/>
            <person name="Slot J.C."/>
            <person name="St John F."/>
            <person name="Stenlid J."/>
            <person name="Sun H."/>
            <person name="Sun S."/>
            <person name="Syed K."/>
            <person name="Tsang A."/>
            <person name="Wiebenga A."/>
            <person name="Young D."/>
            <person name="Pisabarro A."/>
            <person name="Eastwood D.C."/>
            <person name="Martin F."/>
            <person name="Cullen D."/>
            <person name="Grigoriev I.V."/>
            <person name="Hibbett D.S."/>
        </authorList>
    </citation>
    <scope>NUCLEOTIDE SEQUENCE [LARGE SCALE GENOMIC DNA]</scope>
    <source>
        <strain evidence="3">TFB10046</strain>
    </source>
</reference>
<dbReference type="InterPro" id="IPR040648">
    <property type="entry name" value="HMGXB3_CxC4"/>
</dbReference>
<dbReference type="AlphaFoldDB" id="J0CRX6"/>
<evidence type="ECO:0000259" key="1">
    <source>
        <dbReference type="Pfam" id="PF18717"/>
    </source>
</evidence>
<dbReference type="EMBL" id="JH688507">
    <property type="protein sequence ID" value="EJD32989.1"/>
    <property type="molecule type" value="Genomic_DNA"/>
</dbReference>
<organism evidence="2 3">
    <name type="scientific">Auricularia subglabra (strain TFB-10046 / SS5)</name>
    <name type="common">White-rot fungus</name>
    <name type="synonym">Auricularia delicata (strain TFB10046)</name>
    <dbReference type="NCBI Taxonomy" id="717982"/>
    <lineage>
        <taxon>Eukaryota</taxon>
        <taxon>Fungi</taxon>
        <taxon>Dikarya</taxon>
        <taxon>Basidiomycota</taxon>
        <taxon>Agaricomycotina</taxon>
        <taxon>Agaricomycetes</taxon>
        <taxon>Auriculariales</taxon>
        <taxon>Auriculariaceae</taxon>
        <taxon>Auricularia</taxon>
    </lineage>
</organism>
<evidence type="ECO:0000313" key="3">
    <source>
        <dbReference type="Proteomes" id="UP000006514"/>
    </source>
</evidence>